<sequence length="1196" mass="129539">MSGNTYRGTPTRNQGRGAIPFGNSPGGSAIPRPVLETSQPSESLSSVSASRQKQSKRDEAIRKKLENDLSKKKNLTSRARHSRKAPPGTVLALKPSQALQIKPATTVSEAAQLMAAKREDCVLVTDDDDRIAGIFTAKDLAFRVVGAGAKPSNITVAEIMTKNPLCARTDTSATDALDLMVRKGFRHLPVMDENQDISGVLDITKCFYDAMEKLERAYSSSRKLYDALEGVQSELGSTQPQQIIQYVEALRSKMSGPTLETVLNGIPPTTVSVRTSVKEAAQLMKENRTTAVLVQDQGAITGIFTSKDVVLRVIAPGLDPANCSVVRVMTPHPDFAPMDMTLQAALRKMHDGHYLNLPVMNDTGEIVGMVDVLKLTYATLDQINAMASTSDEGPAWNKFWLSLDAETESMMSGEGSASLQHTNLGSRLTSPDVTRDRIGDSVAPGDSASHVGMDSPALSLLPEHTDSHLPEELPFPFKFKAPSGRVHRVKVIATEGMGAFVEAVASKLGAEAESIGGVPVVDDGKTVGEGFALSFIDDDGDSVSITADHDLLEAVLLARQAHKDKVDLFVHDPEKPPVSEPAEVKAFVTPSVSTGHGLRERRKWWPDEEDEEDEGDFDEEDEEDDAASTVRKPSRKTRNAPAPPPLADQVIAGVPNELLLPGAIVTLAVAIIGVFTISRLTSRHAQILATSRTSITTLDNLQAAAMILRNAAVRYGRRSLVSPIPRSLLRQLSTKVTTETQTPTDQQAVTAWPTSQNTATGPPKIVSASRKKQRIVQDGILSLGTDSAHEHKGAVWTSSHKNSNSATPATPAQQYAEFKRIQAHTRSLGSRVEKRYVASELVNNPPRPEDVTLELLMASQTHMGHSTSLWNPANSRYIYGVRQGVHIISLETTAAHLRRAARVVEDVAYRGGLILFVGTRKGQMEIVTKAAEMAGSCHLFTKWTPGGITNRDVILKMAGTKVVDHMDQEIDGFEKFRGAARPLMPDLVVCLNPLENYTLLYECGLKSIPTIGVIDTNVDPSWVTYTIPANDDSLRAMAVVGGVLGRAGQSGQQRRLDEATKGSVTWENPPEITRHIQRETKAAIAERKAVMGQMQHNIEGFSEDEQKLLREQFYGEEIEVTEDEMVDMMGVAALGSSKEAVVDTTPAPADESAPVEAKSEADLTHEATLASIEEQLTGLIEATTAIEADINEGKQE</sequence>
<feature type="compositionally biased region" description="Polar residues" evidence="6">
    <location>
        <begin position="36"/>
        <end position="52"/>
    </location>
</feature>
<dbReference type="NCBIfam" id="TIGR01011">
    <property type="entry name" value="rpsB_bact"/>
    <property type="match status" value="1"/>
</dbReference>
<feature type="domain" description="CBS" evidence="7">
    <location>
        <begin position="93"/>
        <end position="152"/>
    </location>
</feature>
<dbReference type="PROSITE" id="PS00962">
    <property type="entry name" value="RIBOSOMAL_S2_1"/>
    <property type="match status" value="1"/>
</dbReference>
<feature type="compositionally biased region" description="Basic residues" evidence="6">
    <location>
        <begin position="72"/>
        <end position="84"/>
    </location>
</feature>
<feature type="compositionally biased region" description="Acidic residues" evidence="6">
    <location>
        <begin position="607"/>
        <end position="626"/>
    </location>
</feature>
<feature type="domain" description="CBS" evidence="7">
    <location>
        <begin position="329"/>
        <end position="386"/>
    </location>
</feature>
<evidence type="ECO:0000256" key="4">
    <source>
        <dbReference type="ARBA" id="ARBA00023274"/>
    </source>
</evidence>
<dbReference type="GO" id="GO:0003735">
    <property type="term" value="F:structural constituent of ribosome"/>
    <property type="evidence" value="ECO:0007669"/>
    <property type="project" value="InterPro"/>
</dbReference>
<dbReference type="SUPFAM" id="SSF54631">
    <property type="entry name" value="CBS-domain pair"/>
    <property type="match status" value="2"/>
</dbReference>
<feature type="region of interest" description="Disordered" evidence="6">
    <location>
        <begin position="737"/>
        <end position="771"/>
    </location>
</feature>
<dbReference type="PRINTS" id="PR00395">
    <property type="entry name" value="RIBOSOMALS2"/>
</dbReference>
<dbReference type="InterPro" id="IPR046342">
    <property type="entry name" value="CBS_dom_sf"/>
</dbReference>
<dbReference type="PANTHER" id="PTHR48108:SF26">
    <property type="entry name" value="CBS DOMAIN-CONTAINING PROTEIN DDB_G0289609"/>
    <property type="match status" value="1"/>
</dbReference>
<dbReference type="HAMAP" id="MF_00291_B">
    <property type="entry name" value="Ribosomal_uS2_B"/>
    <property type="match status" value="1"/>
</dbReference>
<dbReference type="SUPFAM" id="SSF54277">
    <property type="entry name" value="CAD &amp; PB1 domains"/>
    <property type="match status" value="1"/>
</dbReference>
<dbReference type="InterPro" id="IPR001865">
    <property type="entry name" value="Ribosomal_uS2"/>
</dbReference>
<dbReference type="Gene3D" id="3.10.580.10">
    <property type="entry name" value="CBS-domain"/>
    <property type="match status" value="2"/>
</dbReference>
<feature type="compositionally biased region" description="Polar residues" evidence="6">
    <location>
        <begin position="415"/>
        <end position="432"/>
    </location>
</feature>
<feature type="compositionally biased region" description="Polar residues" evidence="6">
    <location>
        <begin position="1"/>
        <end position="14"/>
    </location>
</feature>
<evidence type="ECO:0000313" key="8">
    <source>
        <dbReference type="EMBL" id="KAF4981823.1"/>
    </source>
</evidence>
<evidence type="ECO:0000256" key="2">
    <source>
        <dbReference type="ARBA" id="ARBA00022737"/>
    </source>
</evidence>
<dbReference type="Proteomes" id="UP000635477">
    <property type="component" value="Unassembled WGS sequence"/>
</dbReference>
<comment type="similarity">
    <text evidence="1">Belongs to the universal ribosomal protein uS2 family.</text>
</comment>
<dbReference type="InterPro" id="IPR023591">
    <property type="entry name" value="Ribosomal_uS2_flav_dom_sf"/>
</dbReference>
<evidence type="ECO:0000256" key="6">
    <source>
        <dbReference type="SAM" id="MobiDB-lite"/>
    </source>
</evidence>
<keyword evidence="4" id="KW-0687">Ribonucleoprotein</keyword>
<dbReference type="InterPro" id="IPR000270">
    <property type="entry name" value="PB1_dom"/>
</dbReference>
<dbReference type="CDD" id="cd17782">
    <property type="entry name" value="CBS_pair_MUG70_2"/>
    <property type="match status" value="1"/>
</dbReference>
<dbReference type="CDD" id="cd17781">
    <property type="entry name" value="CBS_pair_MUG70_1"/>
    <property type="match status" value="1"/>
</dbReference>
<protein>
    <recommendedName>
        <fullName evidence="7">CBS domain-containing protein</fullName>
    </recommendedName>
</protein>
<feature type="domain" description="CBS" evidence="7">
    <location>
        <begin position="160"/>
        <end position="216"/>
    </location>
</feature>
<name>A0A8H4UQM6_9HYPO</name>
<feature type="region of interest" description="Disordered" evidence="6">
    <location>
        <begin position="1"/>
        <end position="89"/>
    </location>
</feature>
<feature type="compositionally biased region" description="Basic and acidic residues" evidence="6">
    <location>
        <begin position="55"/>
        <end position="71"/>
    </location>
</feature>
<dbReference type="InterPro" id="IPR000644">
    <property type="entry name" value="CBS_dom"/>
</dbReference>
<dbReference type="SMART" id="SM00666">
    <property type="entry name" value="PB1"/>
    <property type="match status" value="1"/>
</dbReference>
<dbReference type="GO" id="GO:0015935">
    <property type="term" value="C:small ribosomal subunit"/>
    <property type="evidence" value="ECO:0007669"/>
    <property type="project" value="InterPro"/>
</dbReference>
<keyword evidence="5" id="KW-0129">CBS domain</keyword>
<comment type="caution">
    <text evidence="8">The sequence shown here is derived from an EMBL/GenBank/DDBJ whole genome shotgun (WGS) entry which is preliminary data.</text>
</comment>
<keyword evidence="2" id="KW-0677">Repeat</keyword>
<feature type="compositionally biased region" description="Polar residues" evidence="6">
    <location>
        <begin position="796"/>
        <end position="811"/>
    </location>
</feature>
<dbReference type="Pfam" id="PF00564">
    <property type="entry name" value="PB1"/>
    <property type="match status" value="1"/>
</dbReference>
<dbReference type="InterPro" id="IPR051462">
    <property type="entry name" value="CBS_domain-containing"/>
</dbReference>
<keyword evidence="3" id="KW-0689">Ribosomal protein</keyword>
<evidence type="ECO:0000256" key="3">
    <source>
        <dbReference type="ARBA" id="ARBA00022980"/>
    </source>
</evidence>
<dbReference type="Pfam" id="PF00318">
    <property type="entry name" value="Ribosomal_S2"/>
    <property type="match status" value="1"/>
</dbReference>
<accession>A0A8H4UQM6</accession>
<evidence type="ECO:0000256" key="5">
    <source>
        <dbReference type="PROSITE-ProRule" id="PRU00703"/>
    </source>
</evidence>
<proteinExistence type="inferred from homology"/>
<gene>
    <name evidence="8" type="ORF">FZEAL_2450</name>
</gene>
<dbReference type="PROSITE" id="PS51371">
    <property type="entry name" value="CBS"/>
    <property type="match status" value="4"/>
</dbReference>
<feature type="region of interest" description="Disordered" evidence="6">
    <location>
        <begin position="791"/>
        <end position="811"/>
    </location>
</feature>
<dbReference type="GO" id="GO:0006412">
    <property type="term" value="P:translation"/>
    <property type="evidence" value="ECO:0007669"/>
    <property type="project" value="InterPro"/>
</dbReference>
<dbReference type="SUPFAM" id="SSF52313">
    <property type="entry name" value="Ribosomal protein S2"/>
    <property type="match status" value="1"/>
</dbReference>
<feature type="compositionally biased region" description="Polar residues" evidence="6">
    <location>
        <begin position="737"/>
        <end position="760"/>
    </location>
</feature>
<evidence type="ECO:0000259" key="7">
    <source>
        <dbReference type="PROSITE" id="PS51371"/>
    </source>
</evidence>
<dbReference type="PANTHER" id="PTHR48108">
    <property type="entry name" value="CBS DOMAIN-CONTAINING PROTEIN CBSX2, CHLOROPLASTIC"/>
    <property type="match status" value="1"/>
</dbReference>
<evidence type="ECO:0000313" key="9">
    <source>
        <dbReference type="Proteomes" id="UP000635477"/>
    </source>
</evidence>
<dbReference type="EMBL" id="JABEYC010000149">
    <property type="protein sequence ID" value="KAF4981823.1"/>
    <property type="molecule type" value="Genomic_DNA"/>
</dbReference>
<evidence type="ECO:0000256" key="1">
    <source>
        <dbReference type="ARBA" id="ARBA00006242"/>
    </source>
</evidence>
<feature type="domain" description="CBS" evidence="7">
    <location>
        <begin position="263"/>
        <end position="320"/>
    </location>
</feature>
<dbReference type="OrthoDB" id="418595at2759"/>
<dbReference type="Pfam" id="PF00571">
    <property type="entry name" value="CBS"/>
    <property type="match status" value="4"/>
</dbReference>
<dbReference type="SMART" id="SM00116">
    <property type="entry name" value="CBS"/>
    <property type="match status" value="4"/>
</dbReference>
<keyword evidence="9" id="KW-1185">Reference proteome</keyword>
<dbReference type="CDD" id="cd01425">
    <property type="entry name" value="RPS2"/>
    <property type="match status" value="1"/>
</dbReference>
<organism evidence="8 9">
    <name type="scientific">Fusarium zealandicum</name>
    <dbReference type="NCBI Taxonomy" id="1053134"/>
    <lineage>
        <taxon>Eukaryota</taxon>
        <taxon>Fungi</taxon>
        <taxon>Dikarya</taxon>
        <taxon>Ascomycota</taxon>
        <taxon>Pezizomycotina</taxon>
        <taxon>Sordariomycetes</taxon>
        <taxon>Hypocreomycetidae</taxon>
        <taxon>Hypocreales</taxon>
        <taxon>Nectriaceae</taxon>
        <taxon>Fusarium</taxon>
        <taxon>Fusarium staphyleae species complex</taxon>
    </lineage>
</organism>
<feature type="region of interest" description="Disordered" evidence="6">
    <location>
        <begin position="598"/>
        <end position="646"/>
    </location>
</feature>
<reference evidence="8" key="2">
    <citation type="submission" date="2020-05" db="EMBL/GenBank/DDBJ databases">
        <authorList>
            <person name="Kim H.-S."/>
            <person name="Proctor R.H."/>
            <person name="Brown D.W."/>
        </authorList>
    </citation>
    <scope>NUCLEOTIDE SEQUENCE</scope>
    <source>
        <strain evidence="8">NRRL 22465</strain>
    </source>
</reference>
<dbReference type="InterPro" id="IPR018130">
    <property type="entry name" value="Ribosomal_uS2_CS"/>
</dbReference>
<reference evidence="8" key="1">
    <citation type="journal article" date="2020" name="BMC Genomics">
        <title>Correction to: Identification and distribution of gene clusters required for synthesis of sphingolipid metabolism inhibitors in diverse species of the filamentous fungus Fusarium.</title>
        <authorList>
            <person name="Kim H.S."/>
            <person name="Lohmar J.M."/>
            <person name="Busman M."/>
            <person name="Brown D.W."/>
            <person name="Naumann T.A."/>
            <person name="Divon H.H."/>
            <person name="Lysoe E."/>
            <person name="Uhlig S."/>
            <person name="Proctor R.H."/>
        </authorList>
    </citation>
    <scope>NUCLEOTIDE SEQUENCE</scope>
    <source>
        <strain evidence="8">NRRL 22465</strain>
    </source>
</reference>
<dbReference type="AlphaFoldDB" id="A0A8H4UQM6"/>
<feature type="region of interest" description="Disordered" evidence="6">
    <location>
        <begin position="411"/>
        <end position="436"/>
    </location>
</feature>
<dbReference type="Gene3D" id="3.40.50.10490">
    <property type="entry name" value="Glucose-6-phosphate isomerase like protein, domain 1"/>
    <property type="match status" value="1"/>
</dbReference>
<dbReference type="InterPro" id="IPR005706">
    <property type="entry name" value="Ribosomal_uS2_bac/mit/plastid"/>
</dbReference>